<dbReference type="AlphaFoldDB" id="A0ABD3B538"/>
<dbReference type="InterPro" id="IPR011047">
    <property type="entry name" value="Quinoprotein_ADH-like_sf"/>
</dbReference>
<dbReference type="InterPro" id="IPR005174">
    <property type="entry name" value="KIB1-4_b-propeller"/>
</dbReference>
<dbReference type="PANTHER" id="PTHR33127">
    <property type="entry name" value="TRANSMEMBRANE PROTEIN"/>
    <property type="match status" value="1"/>
</dbReference>
<dbReference type="InterPro" id="IPR015943">
    <property type="entry name" value="WD40/YVTN_repeat-like_dom_sf"/>
</dbReference>
<accession>A0ABD3B538</accession>
<feature type="compositionally biased region" description="Basic and acidic residues" evidence="1">
    <location>
        <begin position="1"/>
        <end position="13"/>
    </location>
</feature>
<evidence type="ECO:0000313" key="3">
    <source>
        <dbReference type="EMBL" id="KAL3538649.1"/>
    </source>
</evidence>
<dbReference type="Pfam" id="PF03478">
    <property type="entry name" value="Beta-prop_KIB1-4"/>
    <property type="match status" value="1"/>
</dbReference>
<evidence type="ECO:0000259" key="2">
    <source>
        <dbReference type="Pfam" id="PF03478"/>
    </source>
</evidence>
<sequence>MDRIGAESRERNTDLGPGVHGSPRVHKTDDGPPSSGKTTMLLALAEKLDPELQEKKSIKIGGKMDSASRDQVQEEEHKSGTWSDLPMDILCLIKYHLFAADSAAFSAVCKTWKSVPAVVRSLALPPDNNDNSLSNCPCLMFLNNHFYHPVYNASFQLDNILCLPEGIIRVSKYGWLLMTQGDHCPFFFNPFTNVRIDLPRIDYKVSSVTFTNPPTSNDCEIVGFSTVDDVIRVYSIKRGKESWTEHEFKNRFCVVLSRCNPVLHGGRYYCLGTKGNLVVYDPKKNTVHRTGSPNHIWAHFEDSDCRHYMLESEGDIFAVFVACSGRHIRICRLILSKMVWEMAEDLLEDKMLFVSRPASFLEEALVRGTGNKIYFPRFHGDNGLFYSLATNKYHTFGGGSCYESFHNSKERLYCTWMKPSQLLQFDREVAFYLDETCMEKKFLW</sequence>
<gene>
    <name evidence="3" type="ORF">ACH5RR_002015</name>
</gene>
<organism evidence="3 4">
    <name type="scientific">Cinchona calisaya</name>
    <dbReference type="NCBI Taxonomy" id="153742"/>
    <lineage>
        <taxon>Eukaryota</taxon>
        <taxon>Viridiplantae</taxon>
        <taxon>Streptophyta</taxon>
        <taxon>Embryophyta</taxon>
        <taxon>Tracheophyta</taxon>
        <taxon>Spermatophyta</taxon>
        <taxon>Magnoliopsida</taxon>
        <taxon>eudicotyledons</taxon>
        <taxon>Gunneridae</taxon>
        <taxon>Pentapetalae</taxon>
        <taxon>asterids</taxon>
        <taxon>lamiids</taxon>
        <taxon>Gentianales</taxon>
        <taxon>Rubiaceae</taxon>
        <taxon>Cinchonoideae</taxon>
        <taxon>Cinchoneae</taxon>
        <taxon>Cinchona</taxon>
    </lineage>
</organism>
<reference evidence="3 4" key="1">
    <citation type="submission" date="2024-11" db="EMBL/GenBank/DDBJ databases">
        <title>A near-complete genome assembly of Cinchona calisaya.</title>
        <authorList>
            <person name="Lian D.C."/>
            <person name="Zhao X.W."/>
            <person name="Wei L."/>
        </authorList>
    </citation>
    <scope>NUCLEOTIDE SEQUENCE [LARGE SCALE GENOMIC DNA]</scope>
    <source>
        <tissue evidence="3">Nenye</tissue>
    </source>
</reference>
<protein>
    <recommendedName>
        <fullName evidence="2">KIB1-4 beta-propeller domain-containing protein</fullName>
    </recommendedName>
</protein>
<proteinExistence type="predicted"/>
<dbReference type="PANTHER" id="PTHR33127:SF5">
    <property type="entry name" value="TRANSMEMBRANE PROTEIN"/>
    <property type="match status" value="1"/>
</dbReference>
<dbReference type="InterPro" id="IPR036047">
    <property type="entry name" value="F-box-like_dom_sf"/>
</dbReference>
<dbReference type="SUPFAM" id="SSF81383">
    <property type="entry name" value="F-box domain"/>
    <property type="match status" value="1"/>
</dbReference>
<evidence type="ECO:0000313" key="4">
    <source>
        <dbReference type="Proteomes" id="UP001630127"/>
    </source>
</evidence>
<comment type="caution">
    <text evidence="3">The sequence shown here is derived from an EMBL/GenBank/DDBJ whole genome shotgun (WGS) entry which is preliminary data.</text>
</comment>
<keyword evidence="4" id="KW-1185">Reference proteome</keyword>
<dbReference type="Gene3D" id="1.20.1280.50">
    <property type="match status" value="1"/>
</dbReference>
<dbReference type="SUPFAM" id="SSF50998">
    <property type="entry name" value="Quinoprotein alcohol dehydrogenase-like"/>
    <property type="match status" value="1"/>
</dbReference>
<feature type="region of interest" description="Disordered" evidence="1">
    <location>
        <begin position="1"/>
        <end position="38"/>
    </location>
</feature>
<evidence type="ECO:0000256" key="1">
    <source>
        <dbReference type="SAM" id="MobiDB-lite"/>
    </source>
</evidence>
<feature type="region of interest" description="Disordered" evidence="1">
    <location>
        <begin position="55"/>
        <end position="79"/>
    </location>
</feature>
<feature type="compositionally biased region" description="Basic and acidic residues" evidence="1">
    <location>
        <begin position="66"/>
        <end position="79"/>
    </location>
</feature>
<dbReference type="EMBL" id="JBJUIK010000001">
    <property type="protein sequence ID" value="KAL3538649.1"/>
    <property type="molecule type" value="Genomic_DNA"/>
</dbReference>
<feature type="domain" description="KIB1-4 beta-propeller" evidence="2">
    <location>
        <begin position="171"/>
        <end position="381"/>
    </location>
</feature>
<dbReference type="Proteomes" id="UP001630127">
    <property type="component" value="Unassembled WGS sequence"/>
</dbReference>
<dbReference type="Gene3D" id="2.130.10.10">
    <property type="entry name" value="YVTN repeat-like/Quinoprotein amine dehydrogenase"/>
    <property type="match status" value="1"/>
</dbReference>
<name>A0ABD3B538_9GENT</name>